<evidence type="ECO:0000313" key="2">
    <source>
        <dbReference type="EMBL" id="SEO02508.1"/>
    </source>
</evidence>
<protein>
    <recommendedName>
        <fullName evidence="4">Lipoprotein</fullName>
    </recommendedName>
</protein>
<feature type="region of interest" description="Disordered" evidence="1">
    <location>
        <begin position="94"/>
        <end position="132"/>
    </location>
</feature>
<evidence type="ECO:0008006" key="4">
    <source>
        <dbReference type="Google" id="ProtNLM"/>
    </source>
</evidence>
<dbReference type="STRING" id="310780.SAMN05216267_1015156"/>
<accession>A0A1H8LCN8</accession>
<reference evidence="2 3" key="1">
    <citation type="submission" date="2016-10" db="EMBL/GenBank/DDBJ databases">
        <authorList>
            <person name="de Groot N.N."/>
        </authorList>
    </citation>
    <scope>NUCLEOTIDE SEQUENCE [LARGE SCALE GENOMIC DNA]</scope>
    <source>
        <strain evidence="2 3">CGMCC 4.2026</strain>
    </source>
</reference>
<feature type="compositionally biased region" description="Low complexity" evidence="1">
    <location>
        <begin position="94"/>
        <end position="114"/>
    </location>
</feature>
<dbReference type="EMBL" id="FODD01000015">
    <property type="protein sequence ID" value="SEO02508.1"/>
    <property type="molecule type" value="Genomic_DNA"/>
</dbReference>
<evidence type="ECO:0000256" key="1">
    <source>
        <dbReference type="SAM" id="MobiDB-lite"/>
    </source>
</evidence>
<name>A0A1H8LCN8_9ACTN</name>
<evidence type="ECO:0000313" key="3">
    <source>
        <dbReference type="Proteomes" id="UP000181951"/>
    </source>
</evidence>
<organism evidence="2 3">
    <name type="scientific">Actinacidiphila rubida</name>
    <dbReference type="NCBI Taxonomy" id="310780"/>
    <lineage>
        <taxon>Bacteria</taxon>
        <taxon>Bacillati</taxon>
        <taxon>Actinomycetota</taxon>
        <taxon>Actinomycetes</taxon>
        <taxon>Kitasatosporales</taxon>
        <taxon>Streptomycetaceae</taxon>
        <taxon>Actinacidiphila</taxon>
    </lineage>
</organism>
<dbReference type="AlphaFoldDB" id="A0A1H8LCN8"/>
<sequence length="191" mass="18404">MIPRMARLSRRSVVGAAVVGTVGGCSGGGSPRSADGRGKAPAPGTLQRAQAARDSLALLARYDATLAAYPALAGRLSPLRAHVALHASAFGGRPPAPAATPASPTALASAGTPSAAPPTPRKGAGTASPAPAVPSTPAAALAALAAAERTLADRRAAALLTVPGELARLMASVAAAGAAHVVLLTPGAKTV</sequence>
<dbReference type="RefSeq" id="WP_245791495.1">
    <property type="nucleotide sequence ID" value="NZ_FODD01000015.1"/>
</dbReference>
<feature type="region of interest" description="Disordered" evidence="1">
    <location>
        <begin position="24"/>
        <end position="48"/>
    </location>
</feature>
<dbReference type="PROSITE" id="PS51257">
    <property type="entry name" value="PROKAR_LIPOPROTEIN"/>
    <property type="match status" value="1"/>
</dbReference>
<dbReference type="Proteomes" id="UP000181951">
    <property type="component" value="Unassembled WGS sequence"/>
</dbReference>
<keyword evidence="3" id="KW-1185">Reference proteome</keyword>
<proteinExistence type="predicted"/>
<gene>
    <name evidence="2" type="ORF">SAMN05216267_1015156</name>
</gene>